<feature type="compositionally biased region" description="Low complexity" evidence="2">
    <location>
        <begin position="819"/>
        <end position="842"/>
    </location>
</feature>
<reference evidence="4 5" key="1">
    <citation type="journal article" date="2018" name="PLoS Genet.">
        <title>Population sequencing reveals clonal diversity and ancestral inbreeding in the grapevine cultivar Chardonnay.</title>
        <authorList>
            <person name="Roach M.J."/>
            <person name="Johnson D.L."/>
            <person name="Bohlmann J."/>
            <person name="van Vuuren H.J."/>
            <person name="Jones S.J."/>
            <person name="Pretorius I.S."/>
            <person name="Schmidt S.A."/>
            <person name="Borneman A.R."/>
        </authorList>
    </citation>
    <scope>NUCLEOTIDE SEQUENCE [LARGE SCALE GENOMIC DNA]</scope>
    <source>
        <strain evidence="5">cv. Chardonnay</strain>
        <tissue evidence="4">Leaf</tissue>
    </source>
</reference>
<dbReference type="InterPro" id="IPR054722">
    <property type="entry name" value="PolX-like_BBD"/>
</dbReference>
<dbReference type="Pfam" id="PF14223">
    <property type="entry name" value="Retrotran_gag_2"/>
    <property type="match status" value="1"/>
</dbReference>
<accession>A0A438IG92</accession>
<dbReference type="InterPro" id="IPR001584">
    <property type="entry name" value="Integrase_cat-core"/>
</dbReference>
<dbReference type="InterPro" id="IPR036397">
    <property type="entry name" value="RNaseH_sf"/>
</dbReference>
<comment type="caution">
    <text evidence="4">The sequence shown here is derived from an EMBL/GenBank/DDBJ whole genome shotgun (WGS) entry which is preliminary data.</text>
</comment>
<dbReference type="GO" id="GO:0003676">
    <property type="term" value="F:nucleic acid binding"/>
    <property type="evidence" value="ECO:0007669"/>
    <property type="project" value="InterPro"/>
</dbReference>
<evidence type="ECO:0000259" key="3">
    <source>
        <dbReference type="PROSITE" id="PS50994"/>
    </source>
</evidence>
<evidence type="ECO:0000256" key="2">
    <source>
        <dbReference type="SAM" id="MobiDB-lite"/>
    </source>
</evidence>
<keyword evidence="1" id="KW-0645">Protease</keyword>
<feature type="compositionally biased region" description="Basic and acidic residues" evidence="2">
    <location>
        <begin position="1373"/>
        <end position="1385"/>
    </location>
</feature>
<feature type="region of interest" description="Disordered" evidence="2">
    <location>
        <begin position="1"/>
        <end position="21"/>
    </location>
</feature>
<dbReference type="Pfam" id="PF00665">
    <property type="entry name" value="rve"/>
    <property type="match status" value="1"/>
</dbReference>
<dbReference type="Gene3D" id="3.30.420.10">
    <property type="entry name" value="Ribonuclease H-like superfamily/Ribonuclease H"/>
    <property type="match status" value="1"/>
</dbReference>
<gene>
    <name evidence="4" type="primary">POLX_1726</name>
    <name evidence="4" type="ORF">CK203_025686</name>
</gene>
<dbReference type="Proteomes" id="UP000288805">
    <property type="component" value="Unassembled WGS sequence"/>
</dbReference>
<evidence type="ECO:0000256" key="1">
    <source>
        <dbReference type="ARBA" id="ARBA00022750"/>
    </source>
</evidence>
<dbReference type="GO" id="GO:0004190">
    <property type="term" value="F:aspartic-type endopeptidase activity"/>
    <property type="evidence" value="ECO:0007669"/>
    <property type="project" value="UniProtKB-KW"/>
</dbReference>
<name>A0A438IG92_VITVI</name>
<keyword evidence="1" id="KW-0064">Aspartyl protease</keyword>
<feature type="region of interest" description="Disordered" evidence="2">
    <location>
        <begin position="819"/>
        <end position="859"/>
    </location>
</feature>
<feature type="region of interest" description="Disordered" evidence="2">
    <location>
        <begin position="232"/>
        <end position="288"/>
    </location>
</feature>
<dbReference type="Pfam" id="PF13976">
    <property type="entry name" value="gag_pre-integrs"/>
    <property type="match status" value="1"/>
</dbReference>
<evidence type="ECO:0000313" key="4">
    <source>
        <dbReference type="EMBL" id="RVW95765.1"/>
    </source>
</evidence>
<dbReference type="Pfam" id="PF22936">
    <property type="entry name" value="Pol_BBD"/>
    <property type="match status" value="1"/>
</dbReference>
<dbReference type="Pfam" id="PF07727">
    <property type="entry name" value="RVT_2"/>
    <property type="match status" value="1"/>
</dbReference>
<evidence type="ECO:0000313" key="5">
    <source>
        <dbReference type="Proteomes" id="UP000288805"/>
    </source>
</evidence>
<dbReference type="PANTHER" id="PTHR47481:SF22">
    <property type="entry name" value="RETROTRANSPOSON GAG DOMAIN-CONTAINING PROTEIN"/>
    <property type="match status" value="1"/>
</dbReference>
<sequence>MASTPTQSSSSSGSIGSGQSSTMASIPSYQMLNHTLPVKLDRTNYILWRSQIDNVIFANGFEDFIDGTSICPEKDLSPGVMNPAFVAWRRQDRTILSWIYSSLTPGIMAQIIGHNTSHSAWNALESIFSSSSRARIMQLRLELQSTKKGSMSMIDYIMKIKGAADNLTAIGEPVSEQDQVMNLLGGLGSDYNAVVTAINIRDDKISLEAIHSMLLAFEHRLEQQSSIEQMSANYASSSNNRGGGRKFNGGRGQGYSPNNNNYTYRGRGRGGRNGQGGRQNSSPSEKPQCQLCGKFGHTAQICYHRFDISFQGGQTTISHSLNNGNQNNIPAMVASASNNPADESWYLDSGASHHLTQNLGNLTSTSPYTGTDKVTIGNGKHLSISNIGSKQLHSHTHSFRLKKVFHVPFISANLISVAKFCSENNALIEFHSNAFFVKDLHTKMVLAQGKLENGLYKFPVFSNLKPYSSINNASAFHSQFSSTVENKAELWHNRLGHASFDIVSKVMNTCNVASGKYKSFVCSDCQLAKSHRLPTQLSNFHASKPLELVYTDIWGPASIKSTSGARYFILFVDDYSRYTWFYSLQTKDQALPIFKRFKLQMENQFDTKIKCLQSDNGGEFRSFTSFLQAVGIAHRFSCPYNSAQNGRVERKHRHVVETGLALLSHASLPMKYWHYAFQTATFLINRMPSKVLEYDSPYFTLFRRHPDYKSFRVFGCLCYPFIRPYNTHKLQYRSVQCLFLGYSLNHKGFLCLDYATGRVYITPHVVFDESTFPLAQSKSSSSSNDTSAEGSTPALITPPSFPCLLPDSKISHVSIDSHSLSTSESPIPTTSSSPLDTSSSSPAIDLSPKSVPEPQITALSPRMTTRSMRGITKKKTILDLSAIKVSEPSTLKQAFKDPNWTKAMEMEIAALHRNHTWDLVEQPPNVNVIGCKWVYKLKHKPDGSIERYKARLVAKGYNQTHGLDYFETFSPVVKAATIRIILTVALSFKWEIRQLDVHNAFLNGELEEQVYMSQPPGYFDPQFPNRVCRLKKALYGLKQAPRAWFQRLSSALLQWGFSMSRTDSSMFLHFGKATTLIVLVYVDDILVTGSSSTQISSLIAKLDSVFALRDLGQLSFFLGIEVSYNEGSMTLSQTKYISDLLHRTELFDTKPANTPGALQYVTLTRPDIAFAVNKACQFMQQPTTAHWLSVKRILRYLRGTMQDGLLFSPSSNLTIEGFTDADWGAHLDDRRSSSGYLVYLGGNLVSWSSTKQKVVSRSSAESEYRGLVFATAEIVWMQALLQELCVPIPAIPLLWYDNISAYHMAKNPVFHARTKHIEIDLHFIRDQVMRGKIQLQFVPTEEQPADLLTKHLTSSRFLSLKSQLCIAPRPFHLRGDDKPRTEENRGVGSDVTR</sequence>
<organism evidence="4 5">
    <name type="scientific">Vitis vinifera</name>
    <name type="common">Grape</name>
    <dbReference type="NCBI Taxonomy" id="29760"/>
    <lineage>
        <taxon>Eukaryota</taxon>
        <taxon>Viridiplantae</taxon>
        <taxon>Streptophyta</taxon>
        <taxon>Embryophyta</taxon>
        <taxon>Tracheophyta</taxon>
        <taxon>Spermatophyta</taxon>
        <taxon>Magnoliopsida</taxon>
        <taxon>eudicotyledons</taxon>
        <taxon>Gunneridae</taxon>
        <taxon>Pentapetalae</taxon>
        <taxon>rosids</taxon>
        <taxon>Vitales</taxon>
        <taxon>Vitaceae</taxon>
        <taxon>Viteae</taxon>
        <taxon>Vitis</taxon>
    </lineage>
</organism>
<dbReference type="SUPFAM" id="SSF56672">
    <property type="entry name" value="DNA/RNA polymerases"/>
    <property type="match status" value="1"/>
</dbReference>
<feature type="domain" description="Integrase catalytic" evidence="3">
    <location>
        <begin position="541"/>
        <end position="705"/>
    </location>
</feature>
<feature type="compositionally biased region" description="Gly residues" evidence="2">
    <location>
        <begin position="241"/>
        <end position="253"/>
    </location>
</feature>
<proteinExistence type="predicted"/>
<dbReference type="InterPro" id="IPR012337">
    <property type="entry name" value="RNaseH-like_sf"/>
</dbReference>
<dbReference type="InterPro" id="IPR057670">
    <property type="entry name" value="SH3_retrovirus"/>
</dbReference>
<dbReference type="PANTHER" id="PTHR47481">
    <property type="match status" value="1"/>
</dbReference>
<dbReference type="CDD" id="cd09272">
    <property type="entry name" value="RNase_HI_RT_Ty1"/>
    <property type="match status" value="1"/>
</dbReference>
<dbReference type="Pfam" id="PF25597">
    <property type="entry name" value="SH3_retrovirus"/>
    <property type="match status" value="1"/>
</dbReference>
<dbReference type="EMBL" id="QGNW01000111">
    <property type="protein sequence ID" value="RVW95765.1"/>
    <property type="molecule type" value="Genomic_DNA"/>
</dbReference>
<protein>
    <submittedName>
        <fullName evidence="4">Retrovirus-related Pol polyprotein from transposon TNT 1-94</fullName>
    </submittedName>
</protein>
<dbReference type="SUPFAM" id="SSF53098">
    <property type="entry name" value="Ribonuclease H-like"/>
    <property type="match status" value="1"/>
</dbReference>
<dbReference type="InterPro" id="IPR043502">
    <property type="entry name" value="DNA/RNA_pol_sf"/>
</dbReference>
<dbReference type="PROSITE" id="PS50994">
    <property type="entry name" value="INTEGRASE"/>
    <property type="match status" value="1"/>
</dbReference>
<dbReference type="GO" id="GO:0015074">
    <property type="term" value="P:DNA integration"/>
    <property type="evidence" value="ECO:0007669"/>
    <property type="project" value="InterPro"/>
</dbReference>
<feature type="region of interest" description="Disordered" evidence="2">
    <location>
        <begin position="1371"/>
        <end position="1393"/>
    </location>
</feature>
<dbReference type="InterPro" id="IPR025724">
    <property type="entry name" value="GAG-pre-integrase_dom"/>
</dbReference>
<keyword evidence="1" id="KW-0378">Hydrolase</keyword>
<dbReference type="InterPro" id="IPR013103">
    <property type="entry name" value="RVT_2"/>
</dbReference>